<evidence type="ECO:0000256" key="2">
    <source>
        <dbReference type="ARBA" id="ARBA00004504"/>
    </source>
</evidence>
<dbReference type="InterPro" id="IPR039861">
    <property type="entry name" value="IMPG"/>
</dbReference>
<evidence type="ECO:0000256" key="6">
    <source>
        <dbReference type="ARBA" id="ARBA00022674"/>
    </source>
</evidence>
<feature type="compositionally biased region" description="Basic and acidic residues" evidence="12">
    <location>
        <begin position="438"/>
        <end position="447"/>
    </location>
</feature>
<keyword evidence="13" id="KW-1133">Transmembrane helix</keyword>
<dbReference type="CDD" id="cd00054">
    <property type="entry name" value="EGF_CA"/>
    <property type="match status" value="1"/>
</dbReference>
<name>A0A3Q3NCR8_9TELE</name>
<evidence type="ECO:0000256" key="12">
    <source>
        <dbReference type="SAM" id="MobiDB-lite"/>
    </source>
</evidence>
<dbReference type="GO" id="GO:0007601">
    <property type="term" value="P:visual perception"/>
    <property type="evidence" value="ECO:0007669"/>
    <property type="project" value="InterPro"/>
</dbReference>
<feature type="domain" description="EGF-like" evidence="15">
    <location>
        <begin position="736"/>
        <end position="778"/>
    </location>
</feature>
<evidence type="ECO:0000256" key="11">
    <source>
        <dbReference type="PROSITE-ProRule" id="PRU00076"/>
    </source>
</evidence>
<dbReference type="GO" id="GO:0001917">
    <property type="term" value="C:photoreceptor inner segment"/>
    <property type="evidence" value="ECO:0007669"/>
    <property type="project" value="UniProtKB-SubCell"/>
</dbReference>
<feature type="domain" description="SEA" evidence="14">
    <location>
        <begin position="181"/>
        <end position="291"/>
    </location>
</feature>
<dbReference type="GO" id="GO:0001750">
    <property type="term" value="C:photoreceptor outer segment"/>
    <property type="evidence" value="ECO:0007669"/>
    <property type="project" value="UniProtKB-SubCell"/>
</dbReference>
<sequence length="934" mass="103605">MASGDHGGYLGEPLVDWHQFLYRRHSAVTRRKRNILFPSGVKLCTQETVDEAMANHLKYFHLRVCQETVWEAFKVFWDRLPERDEYQEWVSRCMEGSVSVMDIGRFFSQSEEHISLIRSVTAVDLKSPEVVPAEPGETVTDEEAATVQAEGNTGAQGLVVETPEEKFSGEAEGTAPAVEDSAEVVDLSIKLRGETYNDALRDPSSFEYQQLSRLFTRRIEDAFRDLPGFKNVYVIEFRGLVVLVHYTITLEVDGSGISNDTLDFISLQNNLVEKSYPGAAEQPTVVYTITDFRNYITEALRKDNFLTNSSLDRPTDSVVSLQETTEVLEAVEHPAATGGFKTEDVPGKTEVEVTVTPEVPETDDSTSPSSAFVEHTELEVLTEKPKLLLPEVDEVMIVTTTGTPVVMSSVSSDHIALSPERDSPFTRVSDSVPDDEEPVHHEHPIHEDVEEVPISSSPSHVPQPTLSATVANEAQSASTDATETLPGGSAQDDDLGPTLTDLSGGELGTEILHTTSSSLQEVTESTPATKFQIFENDFSEVPGINISFDVFSVATEGDGSGFSSGAQGSDLDVIALPTRPGRALTVFFSLRVTNMVFSMDLFNKSSPEYKALEQRFLELLVPYLQSNLNNFQNLEILNFRNGSIVVNSRMKFGKPVPRGVTNVIYLILEDFANTAYQTMNLAIDKYSLDVESGDRADPCKFQACNEFSRCVVNQWSGEAECVCDAGYLSVDGLPCQSICELQHNFCLNDGKCDVIPGKGAICRCRVGENWWYRGEHCQEYVSEPLVVGIAIASVAGFLTVAAGIIFFLARTLREQYDTTPPSGLCLSFRRGDSVPTLERATKFNPMFESDPVMAQYYRRYDDDMPPSYRCLDPDLPQYSSSVSVEASKDLGSDEILHVYQNTTLTKEELQERLRIIELCARDQHFADFVRQTQV</sequence>
<dbReference type="SMART" id="SM00200">
    <property type="entry name" value="SEA"/>
    <property type="match status" value="2"/>
</dbReference>
<reference evidence="16" key="2">
    <citation type="submission" date="2025-09" db="UniProtKB">
        <authorList>
            <consortium name="Ensembl"/>
        </authorList>
    </citation>
    <scope>IDENTIFICATION</scope>
</reference>
<evidence type="ECO:0000313" key="16">
    <source>
        <dbReference type="Ensembl" id="ENSMAMP00000033706.2"/>
    </source>
</evidence>
<dbReference type="PROSITE" id="PS50026">
    <property type="entry name" value="EGF_3"/>
    <property type="match status" value="1"/>
</dbReference>
<dbReference type="GO" id="GO:0033165">
    <property type="term" value="C:interphotoreceptor matrix"/>
    <property type="evidence" value="ECO:0007669"/>
    <property type="project" value="UniProtKB-SubCell"/>
</dbReference>
<keyword evidence="10" id="KW-0966">Cell projection</keyword>
<feature type="region of interest" description="Disordered" evidence="12">
    <location>
        <begin position="415"/>
        <end position="505"/>
    </location>
</feature>
<keyword evidence="7" id="KW-0732">Signal</keyword>
<dbReference type="AlphaFoldDB" id="A0A3Q3NCR8"/>
<organism evidence="16 17">
    <name type="scientific">Mastacembelus armatus</name>
    <name type="common">zig-zag eel</name>
    <dbReference type="NCBI Taxonomy" id="205130"/>
    <lineage>
        <taxon>Eukaryota</taxon>
        <taxon>Metazoa</taxon>
        <taxon>Chordata</taxon>
        <taxon>Craniata</taxon>
        <taxon>Vertebrata</taxon>
        <taxon>Euteleostomi</taxon>
        <taxon>Actinopterygii</taxon>
        <taxon>Neopterygii</taxon>
        <taxon>Teleostei</taxon>
        <taxon>Neoteleostei</taxon>
        <taxon>Acanthomorphata</taxon>
        <taxon>Anabantaria</taxon>
        <taxon>Synbranchiformes</taxon>
        <taxon>Mastacembelidae</taxon>
        <taxon>Mastacembelus</taxon>
    </lineage>
</organism>
<feature type="domain" description="SEA" evidence="14">
    <location>
        <begin position="582"/>
        <end position="695"/>
    </location>
</feature>
<dbReference type="PROSITE" id="PS50024">
    <property type="entry name" value="SEA"/>
    <property type="match status" value="2"/>
</dbReference>
<comment type="caution">
    <text evidence="11">Lacks conserved residue(s) required for the propagation of feature annotation.</text>
</comment>
<keyword evidence="8" id="KW-0677">Repeat</keyword>
<dbReference type="InterPro" id="IPR000082">
    <property type="entry name" value="SEA_dom"/>
</dbReference>
<feature type="compositionally biased region" description="Polar residues" evidence="12">
    <location>
        <begin position="454"/>
        <end position="482"/>
    </location>
</feature>
<keyword evidence="4" id="KW-0964">Secreted</keyword>
<dbReference type="PANTHER" id="PTHR12199">
    <property type="entry name" value="INTERPHOTORECEPTOR MATRIX PROTEOGLYCAN"/>
    <property type="match status" value="1"/>
</dbReference>
<dbReference type="PANTHER" id="PTHR12199:SF4">
    <property type="entry name" value="INTERPHOTORECEPTOR MATRIX PROTEOGLYCAN 2"/>
    <property type="match status" value="1"/>
</dbReference>
<comment type="subcellular location">
    <subcellularLocation>
        <location evidence="2">Cell projection</location>
        <location evidence="2">Cilium</location>
        <location evidence="2">Photoreceptor outer segment</location>
    </subcellularLocation>
    <subcellularLocation>
        <location evidence="1">Photoreceptor inner segment</location>
    </subcellularLocation>
    <subcellularLocation>
        <location evidence="3">Secreted</location>
        <location evidence="3">Extracellular space</location>
        <location evidence="3">Extracellular matrix</location>
        <location evidence="3">Interphotoreceptor matrix</location>
    </subcellularLocation>
</comment>
<dbReference type="InParanoid" id="A0A3Q3NCR8"/>
<dbReference type="Pfam" id="PF01390">
    <property type="entry name" value="SEA"/>
    <property type="match status" value="2"/>
</dbReference>
<evidence type="ECO:0000256" key="13">
    <source>
        <dbReference type="SAM" id="Phobius"/>
    </source>
</evidence>
<keyword evidence="9" id="KW-0325">Glycoprotein</keyword>
<evidence type="ECO:0000313" key="17">
    <source>
        <dbReference type="Proteomes" id="UP000261640"/>
    </source>
</evidence>
<keyword evidence="5" id="KW-0272">Extracellular matrix</keyword>
<dbReference type="Ensembl" id="ENSMAMT00000034569.2">
    <property type="protein sequence ID" value="ENSMAMP00000033706.2"/>
    <property type="gene ID" value="ENSMAMG00000022663.2"/>
</dbReference>
<keyword evidence="11" id="KW-0245">EGF-like domain</keyword>
<evidence type="ECO:0000256" key="9">
    <source>
        <dbReference type="ARBA" id="ARBA00023180"/>
    </source>
</evidence>
<keyword evidence="13" id="KW-0472">Membrane</keyword>
<keyword evidence="6" id="KW-0358">Heparin-binding</keyword>
<evidence type="ECO:0000256" key="1">
    <source>
        <dbReference type="ARBA" id="ARBA00004437"/>
    </source>
</evidence>
<protein>
    <submittedName>
        <fullName evidence="16">Uncharacterized protein</fullName>
    </submittedName>
</protein>
<evidence type="ECO:0000256" key="7">
    <source>
        <dbReference type="ARBA" id="ARBA00022729"/>
    </source>
</evidence>
<evidence type="ECO:0000259" key="15">
    <source>
        <dbReference type="PROSITE" id="PS50026"/>
    </source>
</evidence>
<evidence type="ECO:0000259" key="14">
    <source>
        <dbReference type="PROSITE" id="PS50024"/>
    </source>
</evidence>
<reference evidence="16" key="1">
    <citation type="submission" date="2025-08" db="UniProtKB">
        <authorList>
            <consortium name="Ensembl"/>
        </authorList>
    </citation>
    <scope>IDENTIFICATION</scope>
</reference>
<dbReference type="GO" id="GO:0005540">
    <property type="term" value="F:hyaluronic acid binding"/>
    <property type="evidence" value="ECO:0007669"/>
    <property type="project" value="TreeGrafter"/>
</dbReference>
<feature type="transmembrane region" description="Helical" evidence="13">
    <location>
        <begin position="785"/>
        <end position="809"/>
    </location>
</feature>
<keyword evidence="17" id="KW-1185">Reference proteome</keyword>
<dbReference type="GO" id="GO:0008201">
    <property type="term" value="F:heparin binding"/>
    <property type="evidence" value="ECO:0007669"/>
    <property type="project" value="UniProtKB-KW"/>
</dbReference>
<accession>A0A3Q3NCR8</accession>
<evidence type="ECO:0000256" key="8">
    <source>
        <dbReference type="ARBA" id="ARBA00022737"/>
    </source>
</evidence>
<dbReference type="InterPro" id="IPR000742">
    <property type="entry name" value="EGF"/>
</dbReference>
<evidence type="ECO:0000256" key="3">
    <source>
        <dbReference type="ARBA" id="ARBA00004593"/>
    </source>
</evidence>
<dbReference type="InterPro" id="IPR036364">
    <property type="entry name" value="SEA_dom_sf"/>
</dbReference>
<evidence type="ECO:0000256" key="4">
    <source>
        <dbReference type="ARBA" id="ARBA00022525"/>
    </source>
</evidence>
<dbReference type="Proteomes" id="UP000261640">
    <property type="component" value="Unplaced"/>
</dbReference>
<dbReference type="GeneTree" id="ENSGT00530000063503"/>
<proteinExistence type="predicted"/>
<dbReference type="SUPFAM" id="SSF82671">
    <property type="entry name" value="SEA domain"/>
    <property type="match status" value="2"/>
</dbReference>
<keyword evidence="13" id="KW-0812">Transmembrane</keyword>
<dbReference type="Gene3D" id="3.30.70.960">
    <property type="entry name" value="SEA domain"/>
    <property type="match status" value="1"/>
</dbReference>
<evidence type="ECO:0000256" key="10">
    <source>
        <dbReference type="ARBA" id="ARBA00023273"/>
    </source>
</evidence>
<evidence type="ECO:0000256" key="5">
    <source>
        <dbReference type="ARBA" id="ARBA00022530"/>
    </source>
</evidence>